<feature type="domain" description="DUF1618" evidence="1">
    <location>
        <begin position="365"/>
        <end position="394"/>
    </location>
</feature>
<dbReference type="AlphaFoldDB" id="A0AAV5BGE0"/>
<proteinExistence type="predicted"/>
<sequence length="399" mass="43721">MRVSSTAAWSGAGFEDILFDRADEHALFGRAEEAFGSPPRIVVACAGLLNPKYPAVADTAVEDFDAISGGALSMVSFHPPPLDAMFRVNVRGTFLVCREAARRVPANDHGHASAGRPGYAAYTATNVSTVGNLHNERLLLQEQRLAAVRERGKVAESDPYPEVDRAAQWRSRSGHHLDWGMLDGILRDSNGANFCKDTFSFASARDLPSPLPVASQPEYVPEQFKRLFSAHVYGCKSRCYEEFFVFQVSPNCSDEFVDQASSLLRLTNVPSCGHTNIDQNMGILCTGCHGDFVVAHLLVIPIPIEGPKRDCPVTADLCCTLMSGGECESCTTKRLPIFYAHGEGENLYWWHTDVVVSVSDSVICWVDYLRGILVCDVLSPDPVLLYIQLPVDPYKGSES</sequence>
<dbReference type="InterPro" id="IPR036291">
    <property type="entry name" value="NAD(P)-bd_dom_sf"/>
</dbReference>
<organism evidence="2 3">
    <name type="scientific">Eleusine coracana subsp. coracana</name>
    <dbReference type="NCBI Taxonomy" id="191504"/>
    <lineage>
        <taxon>Eukaryota</taxon>
        <taxon>Viridiplantae</taxon>
        <taxon>Streptophyta</taxon>
        <taxon>Embryophyta</taxon>
        <taxon>Tracheophyta</taxon>
        <taxon>Spermatophyta</taxon>
        <taxon>Magnoliopsida</taxon>
        <taxon>Liliopsida</taxon>
        <taxon>Poales</taxon>
        <taxon>Poaceae</taxon>
        <taxon>PACMAD clade</taxon>
        <taxon>Chloridoideae</taxon>
        <taxon>Cynodonteae</taxon>
        <taxon>Eleusininae</taxon>
        <taxon>Eleusine</taxon>
    </lineage>
</organism>
<evidence type="ECO:0000313" key="2">
    <source>
        <dbReference type="EMBL" id="GJM84698.1"/>
    </source>
</evidence>
<comment type="caution">
    <text evidence="2">The sequence shown here is derived from an EMBL/GenBank/DDBJ whole genome shotgun (WGS) entry which is preliminary data.</text>
</comment>
<dbReference type="EMBL" id="BQKI01000001">
    <property type="protein sequence ID" value="GJM84698.1"/>
    <property type="molecule type" value="Genomic_DNA"/>
</dbReference>
<evidence type="ECO:0000259" key="1">
    <source>
        <dbReference type="Pfam" id="PF07762"/>
    </source>
</evidence>
<dbReference type="PANTHER" id="PTHR33074">
    <property type="entry name" value="EXPRESSED PROTEIN-RELATED"/>
    <property type="match status" value="1"/>
</dbReference>
<reference evidence="2" key="2">
    <citation type="submission" date="2021-12" db="EMBL/GenBank/DDBJ databases">
        <title>Resequencing data analysis of finger millet.</title>
        <authorList>
            <person name="Hatakeyama M."/>
            <person name="Aluri S."/>
            <person name="Balachadran M.T."/>
            <person name="Sivarajan S.R."/>
            <person name="Poveda L."/>
            <person name="Shimizu-Inatsugi R."/>
            <person name="Schlapbach R."/>
            <person name="Sreeman S.M."/>
            <person name="Shimizu K.K."/>
        </authorList>
    </citation>
    <scope>NUCLEOTIDE SEQUENCE</scope>
</reference>
<protein>
    <recommendedName>
        <fullName evidence="1">DUF1618 domain-containing protein</fullName>
    </recommendedName>
</protein>
<evidence type="ECO:0000313" key="3">
    <source>
        <dbReference type="Proteomes" id="UP001054889"/>
    </source>
</evidence>
<accession>A0AAV5BGE0</accession>
<dbReference type="PANTHER" id="PTHR33074:SF109">
    <property type="entry name" value="OS01G0601950 PROTEIN"/>
    <property type="match status" value="1"/>
</dbReference>
<dbReference type="Pfam" id="PF07762">
    <property type="entry name" value="DUF1618"/>
    <property type="match status" value="1"/>
</dbReference>
<gene>
    <name evidence="2" type="primary">ga00391</name>
    <name evidence="2" type="ORF">PR202_ga00391</name>
</gene>
<dbReference type="Gene3D" id="3.40.50.720">
    <property type="entry name" value="NAD(P)-binding Rossmann-like Domain"/>
    <property type="match status" value="1"/>
</dbReference>
<dbReference type="Proteomes" id="UP001054889">
    <property type="component" value="Unassembled WGS sequence"/>
</dbReference>
<dbReference type="SUPFAM" id="SSF51735">
    <property type="entry name" value="NAD(P)-binding Rossmann-fold domains"/>
    <property type="match status" value="1"/>
</dbReference>
<keyword evidence="3" id="KW-1185">Reference proteome</keyword>
<name>A0AAV5BGE0_ELECO</name>
<reference evidence="2" key="1">
    <citation type="journal article" date="2018" name="DNA Res.">
        <title>Multiple hybrid de novo genome assembly of finger millet, an orphan allotetraploid crop.</title>
        <authorList>
            <person name="Hatakeyama M."/>
            <person name="Aluri S."/>
            <person name="Balachadran M.T."/>
            <person name="Sivarajan S.R."/>
            <person name="Patrignani A."/>
            <person name="Gruter S."/>
            <person name="Poveda L."/>
            <person name="Shimizu-Inatsugi R."/>
            <person name="Baeten J."/>
            <person name="Francoijs K.J."/>
            <person name="Nataraja K.N."/>
            <person name="Reddy Y.A.N."/>
            <person name="Phadnis S."/>
            <person name="Ravikumar R.L."/>
            <person name="Schlapbach R."/>
            <person name="Sreeman S.M."/>
            <person name="Shimizu K.K."/>
        </authorList>
    </citation>
    <scope>NUCLEOTIDE SEQUENCE</scope>
</reference>
<dbReference type="InterPro" id="IPR011676">
    <property type="entry name" value="DUF1618"/>
</dbReference>